<reference evidence="2 3" key="1">
    <citation type="submission" date="2018-01" db="EMBL/GenBank/DDBJ databases">
        <title>Draft genome sequence of Salinispora sp. 13K206.</title>
        <authorList>
            <person name="Sahin N."/>
            <person name="Saygin H."/>
            <person name="Ay H."/>
        </authorList>
    </citation>
    <scope>NUCLEOTIDE SEQUENCE [LARGE SCALE GENOMIC DNA]</scope>
    <source>
        <strain evidence="2 3">13K206</strain>
    </source>
</reference>
<evidence type="ECO:0000313" key="3">
    <source>
        <dbReference type="Proteomes" id="UP000248749"/>
    </source>
</evidence>
<evidence type="ECO:0000313" key="2">
    <source>
        <dbReference type="EMBL" id="PZG02862.1"/>
    </source>
</evidence>
<dbReference type="EMBL" id="POUB01000003">
    <property type="protein sequence ID" value="PZG02862.1"/>
    <property type="molecule type" value="Genomic_DNA"/>
</dbReference>
<evidence type="ECO:0000256" key="1">
    <source>
        <dbReference type="SAM" id="MobiDB-lite"/>
    </source>
</evidence>
<dbReference type="Proteomes" id="UP000248749">
    <property type="component" value="Unassembled WGS sequence"/>
</dbReference>
<gene>
    <name evidence="2" type="ORF">C1I99_00770</name>
</gene>
<feature type="region of interest" description="Disordered" evidence="1">
    <location>
        <begin position="183"/>
        <end position="221"/>
    </location>
</feature>
<proteinExistence type="predicted"/>
<dbReference type="RefSeq" id="WP_111132214.1">
    <property type="nucleotide sequence ID" value="NZ_POUB01000003.1"/>
</dbReference>
<name>A0A2W2CTD4_9ACTN</name>
<accession>A0A2W2CTD4</accession>
<dbReference type="OrthoDB" id="9827920at2"/>
<dbReference type="AlphaFoldDB" id="A0A2W2CTD4"/>
<protein>
    <submittedName>
        <fullName evidence="2">Uncharacterized protein</fullName>
    </submittedName>
</protein>
<sequence length="221" mass="23793">MLDALLVVVEWVNAPLLPFPATQRIRQLVDAALTDSASDTLVVNRRDSTDGSLLVLQGDGRSYPGVLARLMAAFDDLLASERRANHYRRRPYPQLRLVTHAGQVEYDGTECTGAVLLTLHAHNESMTVRDALVGDDDVAVIVIASDQVFDSDLVGDGTIADTRDWFPVVNVPDDTTPLRLWIRTPARRSADPATAGSSSGPTRGGSMLAAGASEHGQVRPP</sequence>
<keyword evidence="3" id="KW-1185">Reference proteome</keyword>
<comment type="caution">
    <text evidence="2">The sequence shown here is derived from an EMBL/GenBank/DDBJ whole genome shotgun (WGS) entry which is preliminary data.</text>
</comment>
<organism evidence="2 3">
    <name type="scientific">Micromonospora deserti</name>
    <dbReference type="NCBI Taxonomy" id="2070366"/>
    <lineage>
        <taxon>Bacteria</taxon>
        <taxon>Bacillati</taxon>
        <taxon>Actinomycetota</taxon>
        <taxon>Actinomycetes</taxon>
        <taxon>Micromonosporales</taxon>
        <taxon>Micromonosporaceae</taxon>
        <taxon>Micromonospora</taxon>
    </lineage>
</organism>